<feature type="domain" description="OmpR/PhoB-type" evidence="9">
    <location>
        <begin position="134"/>
        <end position="233"/>
    </location>
</feature>
<dbReference type="Gene3D" id="3.40.50.2300">
    <property type="match status" value="1"/>
</dbReference>
<proteinExistence type="predicted"/>
<dbReference type="PANTHER" id="PTHR48111:SF4">
    <property type="entry name" value="DNA-BINDING DUAL TRANSCRIPTIONAL REGULATOR OMPR"/>
    <property type="match status" value="1"/>
</dbReference>
<dbReference type="SMART" id="SM00862">
    <property type="entry name" value="Trans_reg_C"/>
    <property type="match status" value="1"/>
</dbReference>
<dbReference type="RefSeq" id="WP_135870985.1">
    <property type="nucleotide sequence ID" value="NZ_SRSC01000003.1"/>
</dbReference>
<dbReference type="Proteomes" id="UP000306416">
    <property type="component" value="Unassembled WGS sequence"/>
</dbReference>
<dbReference type="InterPro" id="IPR011006">
    <property type="entry name" value="CheY-like_superfamily"/>
</dbReference>
<evidence type="ECO:0000256" key="2">
    <source>
        <dbReference type="ARBA" id="ARBA00023012"/>
    </source>
</evidence>
<dbReference type="GO" id="GO:0000156">
    <property type="term" value="F:phosphorelay response regulator activity"/>
    <property type="evidence" value="ECO:0007669"/>
    <property type="project" value="TreeGrafter"/>
</dbReference>
<keyword evidence="11" id="KW-1185">Reference proteome</keyword>
<keyword evidence="5" id="KW-0804">Transcription</keyword>
<dbReference type="InterPro" id="IPR016032">
    <property type="entry name" value="Sig_transdc_resp-reg_C-effctor"/>
</dbReference>
<dbReference type="Pfam" id="PF00072">
    <property type="entry name" value="Response_reg"/>
    <property type="match status" value="1"/>
</dbReference>
<dbReference type="SUPFAM" id="SSF52172">
    <property type="entry name" value="CheY-like"/>
    <property type="match status" value="1"/>
</dbReference>
<evidence type="ECO:0000256" key="5">
    <source>
        <dbReference type="ARBA" id="ARBA00023163"/>
    </source>
</evidence>
<dbReference type="InterPro" id="IPR036388">
    <property type="entry name" value="WH-like_DNA-bd_sf"/>
</dbReference>
<keyword evidence="1 6" id="KW-0597">Phosphoprotein</keyword>
<dbReference type="PANTHER" id="PTHR48111">
    <property type="entry name" value="REGULATOR OF RPOS"/>
    <property type="match status" value="1"/>
</dbReference>
<dbReference type="GO" id="GO:0000976">
    <property type="term" value="F:transcription cis-regulatory region binding"/>
    <property type="evidence" value="ECO:0007669"/>
    <property type="project" value="TreeGrafter"/>
</dbReference>
<evidence type="ECO:0000259" key="9">
    <source>
        <dbReference type="PROSITE" id="PS51755"/>
    </source>
</evidence>
<dbReference type="AlphaFoldDB" id="A0A4V3NZE9"/>
<keyword evidence="2" id="KW-0902">Two-component regulatory system</keyword>
<dbReference type="GO" id="GO:0005829">
    <property type="term" value="C:cytosol"/>
    <property type="evidence" value="ECO:0007669"/>
    <property type="project" value="TreeGrafter"/>
</dbReference>
<evidence type="ECO:0000313" key="11">
    <source>
        <dbReference type="Proteomes" id="UP000306416"/>
    </source>
</evidence>
<keyword evidence="3" id="KW-0805">Transcription regulation</keyword>
<dbReference type="Gene3D" id="1.10.10.10">
    <property type="entry name" value="Winged helix-like DNA-binding domain superfamily/Winged helix DNA-binding domain"/>
    <property type="match status" value="1"/>
</dbReference>
<name>A0A4V3NZE9_9BACT</name>
<gene>
    <name evidence="10" type="ORF">E4633_13860</name>
</gene>
<evidence type="ECO:0000256" key="6">
    <source>
        <dbReference type="PROSITE-ProRule" id="PRU00169"/>
    </source>
</evidence>
<keyword evidence="4 7" id="KW-0238">DNA-binding</keyword>
<dbReference type="CDD" id="cd00383">
    <property type="entry name" value="trans_reg_C"/>
    <property type="match status" value="1"/>
</dbReference>
<dbReference type="InterPro" id="IPR001789">
    <property type="entry name" value="Sig_transdc_resp-reg_receiver"/>
</dbReference>
<dbReference type="PROSITE" id="PS50110">
    <property type="entry name" value="RESPONSE_REGULATORY"/>
    <property type="match status" value="1"/>
</dbReference>
<feature type="domain" description="Response regulatory" evidence="8">
    <location>
        <begin position="8"/>
        <end position="121"/>
    </location>
</feature>
<sequence length="235" mass="25934">MSQRGGKLVFLVDDDAKLRKLLAKFLSENEFQVREFGDGREVCESIAADEPAAVILDVMMPGENGLQVLERIRKVSEVPVIMLTAKGEDQDRIYGLELGADDYLPKPFNPRELLARINAVLRRSLPKAGEQALAQTVVAGSFVLNRSRRTVSAGGAEAELSLTEFKLLDALMTRPGMVLTRDELLNFARGKEFGAFDRSIDVHISKLRSKTEAVSGGKRCIKTVWGSGYMFEVDA</sequence>
<protein>
    <submittedName>
        <fullName evidence="10">Response regulator transcription factor</fullName>
    </submittedName>
</protein>
<reference evidence="10 11" key="1">
    <citation type="submission" date="2019-04" db="EMBL/GenBank/DDBJ databases">
        <title>Geobacter oryzae sp. nov., ferric-reducing bacteria isolated from paddy soil.</title>
        <authorList>
            <person name="Xu Z."/>
            <person name="Masuda Y."/>
            <person name="Itoh H."/>
            <person name="Senoo K."/>
        </authorList>
    </citation>
    <scope>NUCLEOTIDE SEQUENCE [LARGE SCALE GENOMIC DNA]</scope>
    <source>
        <strain evidence="10 11">Red111</strain>
    </source>
</reference>
<dbReference type="GO" id="GO:0006355">
    <property type="term" value="P:regulation of DNA-templated transcription"/>
    <property type="evidence" value="ECO:0007669"/>
    <property type="project" value="InterPro"/>
</dbReference>
<feature type="modified residue" description="4-aspartylphosphate" evidence="6">
    <location>
        <position position="57"/>
    </location>
</feature>
<evidence type="ECO:0000256" key="1">
    <source>
        <dbReference type="ARBA" id="ARBA00022553"/>
    </source>
</evidence>
<dbReference type="PROSITE" id="PS51755">
    <property type="entry name" value="OMPR_PHOB"/>
    <property type="match status" value="1"/>
</dbReference>
<dbReference type="Gene3D" id="6.10.250.690">
    <property type="match status" value="1"/>
</dbReference>
<feature type="DNA-binding region" description="OmpR/PhoB-type" evidence="7">
    <location>
        <begin position="134"/>
        <end position="233"/>
    </location>
</feature>
<organism evidence="10 11">
    <name type="scientific">Geomonas terrae</name>
    <dbReference type="NCBI Taxonomy" id="2562681"/>
    <lineage>
        <taxon>Bacteria</taxon>
        <taxon>Pseudomonadati</taxon>
        <taxon>Thermodesulfobacteriota</taxon>
        <taxon>Desulfuromonadia</taxon>
        <taxon>Geobacterales</taxon>
        <taxon>Geobacteraceae</taxon>
        <taxon>Geomonas</taxon>
    </lineage>
</organism>
<evidence type="ECO:0000259" key="8">
    <source>
        <dbReference type="PROSITE" id="PS50110"/>
    </source>
</evidence>
<evidence type="ECO:0000256" key="3">
    <source>
        <dbReference type="ARBA" id="ARBA00023015"/>
    </source>
</evidence>
<dbReference type="InterPro" id="IPR039420">
    <property type="entry name" value="WalR-like"/>
</dbReference>
<evidence type="ECO:0000256" key="7">
    <source>
        <dbReference type="PROSITE-ProRule" id="PRU01091"/>
    </source>
</evidence>
<dbReference type="GO" id="GO:0032993">
    <property type="term" value="C:protein-DNA complex"/>
    <property type="evidence" value="ECO:0007669"/>
    <property type="project" value="TreeGrafter"/>
</dbReference>
<evidence type="ECO:0000313" key="10">
    <source>
        <dbReference type="EMBL" id="TGU71412.1"/>
    </source>
</evidence>
<comment type="caution">
    <text evidence="10">The sequence shown here is derived from an EMBL/GenBank/DDBJ whole genome shotgun (WGS) entry which is preliminary data.</text>
</comment>
<dbReference type="InterPro" id="IPR001867">
    <property type="entry name" value="OmpR/PhoB-type_DNA-bd"/>
</dbReference>
<dbReference type="SUPFAM" id="SSF46894">
    <property type="entry name" value="C-terminal effector domain of the bipartite response regulators"/>
    <property type="match status" value="1"/>
</dbReference>
<dbReference type="SMART" id="SM00448">
    <property type="entry name" value="REC"/>
    <property type="match status" value="1"/>
</dbReference>
<dbReference type="EMBL" id="SRSC01000003">
    <property type="protein sequence ID" value="TGU71412.1"/>
    <property type="molecule type" value="Genomic_DNA"/>
</dbReference>
<dbReference type="Pfam" id="PF00486">
    <property type="entry name" value="Trans_reg_C"/>
    <property type="match status" value="1"/>
</dbReference>
<evidence type="ECO:0000256" key="4">
    <source>
        <dbReference type="ARBA" id="ARBA00023125"/>
    </source>
</evidence>
<accession>A0A4V3NZE9</accession>